<name>A0A3M7QY93_BRAPC</name>
<sequence length="78" mass="9213">MNLSKEKNSLRLIRLKIYINFLVCFDWDPIFCLTPNTLKELNFTNISLFRMFLIVIAKLKSNISIKLDGLFTNLQLFI</sequence>
<accession>A0A3M7QY93</accession>
<proteinExistence type="predicted"/>
<keyword evidence="2" id="KW-1185">Reference proteome</keyword>
<evidence type="ECO:0000313" key="2">
    <source>
        <dbReference type="Proteomes" id="UP000276133"/>
    </source>
</evidence>
<dbReference type="EMBL" id="REGN01004815">
    <property type="protein sequence ID" value="RNA16084.1"/>
    <property type="molecule type" value="Genomic_DNA"/>
</dbReference>
<dbReference type="Proteomes" id="UP000276133">
    <property type="component" value="Unassembled WGS sequence"/>
</dbReference>
<protein>
    <submittedName>
        <fullName evidence="1">Uncharacterized protein</fullName>
    </submittedName>
</protein>
<gene>
    <name evidence="1" type="ORF">BpHYR1_007194</name>
</gene>
<dbReference type="AlphaFoldDB" id="A0A3M7QY93"/>
<organism evidence="1 2">
    <name type="scientific">Brachionus plicatilis</name>
    <name type="common">Marine rotifer</name>
    <name type="synonym">Brachionus muelleri</name>
    <dbReference type="NCBI Taxonomy" id="10195"/>
    <lineage>
        <taxon>Eukaryota</taxon>
        <taxon>Metazoa</taxon>
        <taxon>Spiralia</taxon>
        <taxon>Gnathifera</taxon>
        <taxon>Rotifera</taxon>
        <taxon>Eurotatoria</taxon>
        <taxon>Monogononta</taxon>
        <taxon>Pseudotrocha</taxon>
        <taxon>Ploima</taxon>
        <taxon>Brachionidae</taxon>
        <taxon>Brachionus</taxon>
    </lineage>
</organism>
<reference evidence="1 2" key="1">
    <citation type="journal article" date="2018" name="Sci. Rep.">
        <title>Genomic signatures of local adaptation to the degree of environmental predictability in rotifers.</title>
        <authorList>
            <person name="Franch-Gras L."/>
            <person name="Hahn C."/>
            <person name="Garcia-Roger E.M."/>
            <person name="Carmona M.J."/>
            <person name="Serra M."/>
            <person name="Gomez A."/>
        </authorList>
    </citation>
    <scope>NUCLEOTIDE SEQUENCE [LARGE SCALE GENOMIC DNA]</scope>
    <source>
        <strain evidence="1">HYR1</strain>
    </source>
</reference>
<comment type="caution">
    <text evidence="1">The sequence shown here is derived from an EMBL/GenBank/DDBJ whole genome shotgun (WGS) entry which is preliminary data.</text>
</comment>
<evidence type="ECO:0000313" key="1">
    <source>
        <dbReference type="EMBL" id="RNA16084.1"/>
    </source>
</evidence>